<protein>
    <submittedName>
        <fullName evidence="2">Uncharacterized protein</fullName>
    </submittedName>
</protein>
<organism evidence="2 3">
    <name type="scientific">Trachymyrmex septentrionalis</name>
    <dbReference type="NCBI Taxonomy" id="34720"/>
    <lineage>
        <taxon>Eukaryota</taxon>
        <taxon>Metazoa</taxon>
        <taxon>Ecdysozoa</taxon>
        <taxon>Arthropoda</taxon>
        <taxon>Hexapoda</taxon>
        <taxon>Insecta</taxon>
        <taxon>Pterygota</taxon>
        <taxon>Neoptera</taxon>
        <taxon>Endopterygota</taxon>
        <taxon>Hymenoptera</taxon>
        <taxon>Apocrita</taxon>
        <taxon>Aculeata</taxon>
        <taxon>Formicoidea</taxon>
        <taxon>Formicidae</taxon>
        <taxon>Myrmicinae</taxon>
        <taxon>Trachymyrmex</taxon>
    </lineage>
</organism>
<feature type="region of interest" description="Disordered" evidence="1">
    <location>
        <begin position="76"/>
        <end position="103"/>
    </location>
</feature>
<evidence type="ECO:0000256" key="1">
    <source>
        <dbReference type="SAM" id="MobiDB-lite"/>
    </source>
</evidence>
<accession>A0A151JYH0</accession>
<gene>
    <name evidence="2" type="ORF">ALC56_04097</name>
</gene>
<proteinExistence type="predicted"/>
<keyword evidence="3" id="KW-1185">Reference proteome</keyword>
<dbReference type="Proteomes" id="UP000078541">
    <property type="component" value="Unassembled WGS sequence"/>
</dbReference>
<dbReference type="AlphaFoldDB" id="A0A151JYH0"/>
<sequence length="125" mass="13443">MEPTISKDDLEGFRCRALLVDHSAIDFKSIFKPEQVAKTSNGVKVLEWNPMPSKALLKDDLPCTYSRPSVAATSRFVAPATSQGGSSSSKQKQRRPTPSCSNRITIIGGAQTIVSATKGVSVYAK</sequence>
<name>A0A151JYH0_9HYME</name>
<evidence type="ECO:0000313" key="3">
    <source>
        <dbReference type="Proteomes" id="UP000078541"/>
    </source>
</evidence>
<reference evidence="2 3" key="1">
    <citation type="submission" date="2016-03" db="EMBL/GenBank/DDBJ databases">
        <title>Trachymyrmex septentrionalis WGS genome.</title>
        <authorList>
            <person name="Nygaard S."/>
            <person name="Hu H."/>
            <person name="Boomsma J."/>
            <person name="Zhang G."/>
        </authorList>
    </citation>
    <scope>NUCLEOTIDE SEQUENCE [LARGE SCALE GENOMIC DNA]</scope>
    <source>
        <strain evidence="2">Tsep2-gDNA-1</strain>
        <tissue evidence="2">Whole body</tissue>
    </source>
</reference>
<evidence type="ECO:0000313" key="2">
    <source>
        <dbReference type="EMBL" id="KYN41492.1"/>
    </source>
</evidence>
<dbReference type="EMBL" id="KQ981469">
    <property type="protein sequence ID" value="KYN41492.1"/>
    <property type="molecule type" value="Genomic_DNA"/>
</dbReference>